<evidence type="ECO:0000256" key="1">
    <source>
        <dbReference type="SAM" id="Phobius"/>
    </source>
</evidence>
<dbReference type="EMBL" id="NGAF01000036">
    <property type="protein sequence ID" value="OXR40236.1"/>
    <property type="molecule type" value="Genomic_DNA"/>
</dbReference>
<name>A0A231GUE4_9NOCA</name>
<keyword evidence="1" id="KW-0472">Membrane</keyword>
<keyword evidence="1" id="KW-0812">Transmembrane</keyword>
<protein>
    <submittedName>
        <fullName evidence="2">Uncharacterized protein</fullName>
    </submittedName>
</protein>
<sequence length="133" mass="15373">MWQYIVPILVGVIASLLAPIVQNIMQALVQNSASRSQRRRDLVDEWRRGLAEAGDSLDDLPAIRSSQWYERLRPYLSDEVRKTFEHGYPPGSTTMVVENFPRPPGQDKQVDLRRRRNTLAARVDELAEKWKVD</sequence>
<keyword evidence="3" id="KW-1185">Reference proteome</keyword>
<evidence type="ECO:0000313" key="3">
    <source>
        <dbReference type="Proteomes" id="UP000215506"/>
    </source>
</evidence>
<reference evidence="2 3" key="1">
    <citation type="submission" date="2017-07" db="EMBL/GenBank/DDBJ databases">
        <title>First draft Genome Sequence of Nocardia cerradoensis isolated from human infection.</title>
        <authorList>
            <person name="Carrasco G."/>
        </authorList>
    </citation>
    <scope>NUCLEOTIDE SEQUENCE [LARGE SCALE GENOMIC DNA]</scope>
    <source>
        <strain evidence="2 3">CNM20130759</strain>
    </source>
</reference>
<proteinExistence type="predicted"/>
<dbReference type="RefSeq" id="WP_094028244.1">
    <property type="nucleotide sequence ID" value="NZ_NGAF01000036.1"/>
</dbReference>
<feature type="transmembrane region" description="Helical" evidence="1">
    <location>
        <begin position="6"/>
        <end position="29"/>
    </location>
</feature>
<gene>
    <name evidence="2" type="ORF">B7C42_07661</name>
</gene>
<dbReference type="Proteomes" id="UP000215506">
    <property type="component" value="Unassembled WGS sequence"/>
</dbReference>
<comment type="caution">
    <text evidence="2">The sequence shown here is derived from an EMBL/GenBank/DDBJ whole genome shotgun (WGS) entry which is preliminary data.</text>
</comment>
<keyword evidence="1" id="KW-1133">Transmembrane helix</keyword>
<organism evidence="2 3">
    <name type="scientific">Nocardia cerradoensis</name>
    <dbReference type="NCBI Taxonomy" id="85688"/>
    <lineage>
        <taxon>Bacteria</taxon>
        <taxon>Bacillati</taxon>
        <taxon>Actinomycetota</taxon>
        <taxon>Actinomycetes</taxon>
        <taxon>Mycobacteriales</taxon>
        <taxon>Nocardiaceae</taxon>
        <taxon>Nocardia</taxon>
    </lineage>
</organism>
<accession>A0A231GUE4</accession>
<dbReference type="AlphaFoldDB" id="A0A231GUE4"/>
<evidence type="ECO:0000313" key="2">
    <source>
        <dbReference type="EMBL" id="OXR40236.1"/>
    </source>
</evidence>